<keyword evidence="2" id="KW-1185">Reference proteome</keyword>
<proteinExistence type="predicted"/>
<organism evidence="1 2">
    <name type="scientific">Penicillium daleae</name>
    <dbReference type="NCBI Taxonomy" id="63821"/>
    <lineage>
        <taxon>Eukaryota</taxon>
        <taxon>Fungi</taxon>
        <taxon>Dikarya</taxon>
        <taxon>Ascomycota</taxon>
        <taxon>Pezizomycotina</taxon>
        <taxon>Eurotiomycetes</taxon>
        <taxon>Eurotiomycetidae</taxon>
        <taxon>Eurotiales</taxon>
        <taxon>Aspergillaceae</taxon>
        <taxon>Penicillium</taxon>
    </lineage>
</organism>
<evidence type="ECO:0000313" key="1">
    <source>
        <dbReference type="EMBL" id="KAJ5443762.1"/>
    </source>
</evidence>
<dbReference type="RefSeq" id="XP_056763842.1">
    <property type="nucleotide sequence ID" value="XM_056911016.1"/>
</dbReference>
<comment type="caution">
    <text evidence="1">The sequence shown here is derived from an EMBL/GenBank/DDBJ whole genome shotgun (WGS) entry which is preliminary data.</text>
</comment>
<protein>
    <submittedName>
        <fullName evidence="1">Uncharacterized protein</fullName>
    </submittedName>
</protein>
<dbReference type="GeneID" id="81601259"/>
<sequence>MFRLFADLWLDDPPENESTSLKTILPLIQNLEQNISQGMYLVKLSTWDMNAAFEKYRDEEDAWWKSHNVQRPREYLVRPSGRLDAPVACHLFNPTFIVNDPCLGEMDDPSNPCIAQLHDVGFTSDNCLMFDHSARREDSRHSKVLYPPDLWDIHETFVFTLRYHMAAAVEICWGSNVRERMLRRLQNTLRVLPLWGRYKGVTLYLELTEDETSVKRFIIFANHPQFFIFMKGTNVRAHAFRAEQGGRQNLLLEPLLLQPFRPAKAIRDQRDAWKGQAYAELKSAFPGVEFFSSAQRTLGISRRDHNELQDARLPEINHALTTPDIVAGDDLTNEKALKEARLQEVALFWKDLQDLVVIFAPDAYFNLADKDQCQKIITKIEACEEELYHWEELPVSLAEFIHGQNGLRIDQRPIECRKEAETAYRLLHCTGSPECLSIVGLALSILIAYAWNIHRTPRRTVIDLMVLRTPPKNIVSRVCSACGGSVLDDPFAYFAKNNPDYYVVRSSQIGCGLTGCKGGHILLHPLERSQKYIRALIDTLENIPNPRFRGGAPWEKYFLRHGQDELGDLPRTVRLKCPHKGCNGTLEDDAPRWTIQPVPTIVLRQFTCPECRRKSDWKPVDYSIKYITSESLSRTWSRFKERGCDLTQYPRRADVYFSQGHINNRIAQLKELKRLSEQNSTD</sequence>
<dbReference type="AlphaFoldDB" id="A0AAD6C0X3"/>
<dbReference type="Proteomes" id="UP001213681">
    <property type="component" value="Unassembled WGS sequence"/>
</dbReference>
<accession>A0AAD6C0X3</accession>
<dbReference type="EMBL" id="JAPVEA010000007">
    <property type="protein sequence ID" value="KAJ5443762.1"/>
    <property type="molecule type" value="Genomic_DNA"/>
</dbReference>
<evidence type="ECO:0000313" key="2">
    <source>
        <dbReference type="Proteomes" id="UP001213681"/>
    </source>
</evidence>
<reference evidence="1" key="2">
    <citation type="journal article" date="2023" name="IMA Fungus">
        <title>Comparative genomic study of the Penicillium genus elucidates a diverse pangenome and 15 lateral gene transfer events.</title>
        <authorList>
            <person name="Petersen C."/>
            <person name="Sorensen T."/>
            <person name="Nielsen M.R."/>
            <person name="Sondergaard T.E."/>
            <person name="Sorensen J.L."/>
            <person name="Fitzpatrick D.A."/>
            <person name="Frisvad J.C."/>
            <person name="Nielsen K.L."/>
        </authorList>
    </citation>
    <scope>NUCLEOTIDE SEQUENCE</scope>
    <source>
        <strain evidence="1">IBT 16125</strain>
    </source>
</reference>
<gene>
    <name evidence="1" type="ORF">N7458_007634</name>
</gene>
<reference evidence="1" key="1">
    <citation type="submission" date="2022-12" db="EMBL/GenBank/DDBJ databases">
        <authorList>
            <person name="Petersen C."/>
        </authorList>
    </citation>
    <scope>NUCLEOTIDE SEQUENCE</scope>
    <source>
        <strain evidence="1">IBT 16125</strain>
    </source>
</reference>
<name>A0AAD6C0X3_9EURO</name>